<protein>
    <submittedName>
        <fullName evidence="1">Uncharacterized protein</fullName>
    </submittedName>
</protein>
<organism evidence="1 2">
    <name type="scientific">Cryphonectria parasitica (strain ATCC 38755 / EP155)</name>
    <dbReference type="NCBI Taxonomy" id="660469"/>
    <lineage>
        <taxon>Eukaryota</taxon>
        <taxon>Fungi</taxon>
        <taxon>Dikarya</taxon>
        <taxon>Ascomycota</taxon>
        <taxon>Pezizomycotina</taxon>
        <taxon>Sordariomycetes</taxon>
        <taxon>Sordariomycetidae</taxon>
        <taxon>Diaporthales</taxon>
        <taxon>Cryphonectriaceae</taxon>
        <taxon>Cryphonectria-Endothia species complex</taxon>
        <taxon>Cryphonectria</taxon>
    </lineage>
</organism>
<dbReference type="Proteomes" id="UP000803844">
    <property type="component" value="Unassembled WGS sequence"/>
</dbReference>
<evidence type="ECO:0000313" key="2">
    <source>
        <dbReference type="Proteomes" id="UP000803844"/>
    </source>
</evidence>
<name>A0A9P4Y8K4_CRYP1</name>
<reference evidence="1" key="1">
    <citation type="journal article" date="2020" name="Phytopathology">
        <title>Genome sequence of the chestnut blight fungus Cryphonectria parasitica EP155: A fundamental resource for an archetypical invasive plant pathogen.</title>
        <authorList>
            <person name="Crouch J.A."/>
            <person name="Dawe A."/>
            <person name="Aerts A."/>
            <person name="Barry K."/>
            <person name="Churchill A.C.L."/>
            <person name="Grimwood J."/>
            <person name="Hillman B."/>
            <person name="Milgroom M.G."/>
            <person name="Pangilinan J."/>
            <person name="Smith M."/>
            <person name="Salamov A."/>
            <person name="Schmutz J."/>
            <person name="Yadav J."/>
            <person name="Grigoriev I.V."/>
            <person name="Nuss D."/>
        </authorList>
    </citation>
    <scope>NUCLEOTIDE SEQUENCE</scope>
    <source>
        <strain evidence="1">EP155</strain>
    </source>
</reference>
<proteinExistence type="predicted"/>
<dbReference type="RefSeq" id="XP_040779697.1">
    <property type="nucleotide sequence ID" value="XM_040920174.1"/>
</dbReference>
<comment type="caution">
    <text evidence="1">The sequence shown here is derived from an EMBL/GenBank/DDBJ whole genome shotgun (WGS) entry which is preliminary data.</text>
</comment>
<sequence>MSQLGDENSGPCDSSADAAHTLLTSIVETASGPQHSEADFSGGWIGCRREADVQSVVSSQVSVVRESSTRDHVSVLSEVAVVSTQLVFTGALTLDGGKTTCEVIEPVGLALVELRLPEAAEVELTVGNGPKLLVAETERVADALPGTDVVEEKVVVFMAGEVRLVAGTLKEPVGGNGPNVSVELLGTCFLFLVVLNLWLRWSWQEDKLVMGSGSGNADGERLALAETVTITGDPIVTISVVPDTEVPATAFWADWLRSRGNGAEEEPPLSEALLDEKLPEIEVVDSVEGADVAFTTLMDNEVVLMCNVGECVNREAFLVVDGTAEELVKMKVVEINVVVFNDVVVLTLVSVLTDTDTITEVPLEADVMFAAVECSDVVLWGAMVDEFLLEDMMIVLVVLVVLWPSELEDDDSTEVEVKLLLLPLDESVIGNEIDIVAVESEDIVVVNEKCPFAVTFDGKTEEQAEKEGMCRDKRDGGGVPQTRATFGFSERPSRKYATLVLIPSSKNGN</sequence>
<dbReference type="EMBL" id="MU032345">
    <property type="protein sequence ID" value="KAF3768736.1"/>
    <property type="molecule type" value="Genomic_DNA"/>
</dbReference>
<dbReference type="AlphaFoldDB" id="A0A9P4Y8K4"/>
<accession>A0A9P4Y8K4</accession>
<evidence type="ECO:0000313" key="1">
    <source>
        <dbReference type="EMBL" id="KAF3768736.1"/>
    </source>
</evidence>
<gene>
    <name evidence="1" type="ORF">M406DRAFT_327156</name>
</gene>
<dbReference type="GeneID" id="63837303"/>
<keyword evidence="2" id="KW-1185">Reference proteome</keyword>